<name>A0A7C8BRP6_9ACTN</name>
<evidence type="ECO:0000313" key="2">
    <source>
        <dbReference type="Proteomes" id="UP000479639"/>
    </source>
</evidence>
<gene>
    <name evidence="1" type="ORF">F8D48_05455</name>
</gene>
<protein>
    <submittedName>
        <fullName evidence="1">Uncharacterized protein</fullName>
    </submittedName>
</protein>
<dbReference type="RefSeq" id="WP_151430322.1">
    <property type="nucleotide sequence ID" value="NZ_JANJZI010000002.1"/>
</dbReference>
<proteinExistence type="predicted"/>
<dbReference type="Proteomes" id="UP000479639">
    <property type="component" value="Unassembled WGS sequence"/>
</dbReference>
<sequence length="66" mass="7550">MAGLWQFNPCTANAPIADSFGFILVLANYTNIDDTYLWRYQLGFSKGVYVRWKINADGVWSAWAKL</sequence>
<evidence type="ECO:0000313" key="1">
    <source>
        <dbReference type="EMBL" id="KAB1648606.1"/>
    </source>
</evidence>
<dbReference type="EMBL" id="WAJS01000014">
    <property type="protein sequence ID" value="KAB1648606.1"/>
    <property type="molecule type" value="Genomic_DNA"/>
</dbReference>
<comment type="caution">
    <text evidence="1">The sequence shown here is derived from an EMBL/GenBank/DDBJ whole genome shotgun (WGS) entry which is preliminary data.</text>
</comment>
<accession>A0A7C8BRP6</accession>
<reference evidence="1 2" key="1">
    <citation type="submission" date="2019-09" db="EMBL/GenBank/DDBJ databases">
        <title>Whole genome shotgun sequencing (WGS) of Ellagibacter isourolithinifaciens DSM 104140(T) and Adlercreutzia muris DSM 29508(T).</title>
        <authorList>
            <person name="Stoll D.A."/>
            <person name="Danylec N."/>
            <person name="Huch M."/>
        </authorList>
    </citation>
    <scope>NUCLEOTIDE SEQUENCE [LARGE SCALE GENOMIC DNA]</scope>
    <source>
        <strain evidence="1 2">DSM 29508</strain>
    </source>
</reference>
<dbReference type="AlphaFoldDB" id="A0A7C8BRP6"/>
<keyword evidence="2" id="KW-1185">Reference proteome</keyword>
<organism evidence="1 2">
    <name type="scientific">Adlercreutzia muris</name>
    <dbReference type="NCBI Taxonomy" id="1796610"/>
    <lineage>
        <taxon>Bacteria</taxon>
        <taxon>Bacillati</taxon>
        <taxon>Actinomycetota</taxon>
        <taxon>Coriobacteriia</taxon>
        <taxon>Eggerthellales</taxon>
        <taxon>Eggerthellaceae</taxon>
        <taxon>Adlercreutzia</taxon>
    </lineage>
</organism>